<evidence type="ECO:0000259" key="1">
    <source>
        <dbReference type="Pfam" id="PF01796"/>
    </source>
</evidence>
<evidence type="ECO:0000313" key="3">
    <source>
        <dbReference type="EMBL" id="ABC78880.1"/>
    </source>
</evidence>
<dbReference type="HOGENOM" id="CLU_119412_0_0_7"/>
<dbReference type="SMR" id="Q2LXR8"/>
<evidence type="ECO:0000313" key="4">
    <source>
        <dbReference type="Proteomes" id="UP000001933"/>
    </source>
</evidence>
<dbReference type="AlphaFoldDB" id="Q2LXR8"/>
<dbReference type="Pfam" id="PF01796">
    <property type="entry name" value="OB_ChsH2_C"/>
    <property type="match status" value="1"/>
</dbReference>
<dbReference type="Proteomes" id="UP000001933">
    <property type="component" value="Chromosome"/>
</dbReference>
<dbReference type="SUPFAM" id="SSF50249">
    <property type="entry name" value="Nucleic acid-binding proteins"/>
    <property type="match status" value="1"/>
</dbReference>
<proteinExistence type="predicted"/>
<gene>
    <name evidence="3" type="ORF">SYN_01682</name>
</gene>
<evidence type="ECO:0000259" key="2">
    <source>
        <dbReference type="Pfam" id="PF12172"/>
    </source>
</evidence>
<dbReference type="InterPro" id="IPR002878">
    <property type="entry name" value="ChsH2_C"/>
</dbReference>
<dbReference type="InterPro" id="IPR022002">
    <property type="entry name" value="ChsH2_Znr"/>
</dbReference>
<dbReference type="InParanoid" id="Q2LXR8"/>
<feature type="domain" description="ChsH2 C-terminal OB-fold" evidence="1">
    <location>
        <begin position="65"/>
        <end position="128"/>
    </location>
</feature>
<reference evidence="3 4" key="1">
    <citation type="journal article" date="2007" name="Proc. Natl. Acad. Sci. U.S.A.">
        <title>The genome of Syntrophus aciditrophicus: life at the thermodynamic limit of microbial growth.</title>
        <authorList>
            <person name="McInerney M.J."/>
            <person name="Rohlin L."/>
            <person name="Mouttaki H."/>
            <person name="Kim U."/>
            <person name="Krupp R.S."/>
            <person name="Rios-Hernandez L."/>
            <person name="Sieber J."/>
            <person name="Struchtemeyer C.G."/>
            <person name="Bhattacharyya A."/>
            <person name="Campbell J.W."/>
            <person name="Gunsalus R.P."/>
        </authorList>
    </citation>
    <scope>NUCLEOTIDE SEQUENCE [LARGE SCALE GENOMIC DNA]</scope>
    <source>
        <strain evidence="3 4">SB</strain>
    </source>
</reference>
<dbReference type="STRING" id="56780.SYN_01682"/>
<dbReference type="InterPro" id="IPR012340">
    <property type="entry name" value="NA-bd_OB-fold"/>
</dbReference>
<dbReference type="Pfam" id="PF12172">
    <property type="entry name" value="zf-ChsH2"/>
    <property type="match status" value="1"/>
</dbReference>
<name>Q2LXR8_SYNAS</name>
<protein>
    <submittedName>
        <fullName evidence="3">Hypothetical cytosolic protein</fullName>
    </submittedName>
</protein>
<dbReference type="PANTHER" id="PTHR34075">
    <property type="entry name" value="BLR3430 PROTEIN"/>
    <property type="match status" value="1"/>
</dbReference>
<organism evidence="3 4">
    <name type="scientific">Syntrophus aciditrophicus (strain SB)</name>
    <dbReference type="NCBI Taxonomy" id="56780"/>
    <lineage>
        <taxon>Bacteria</taxon>
        <taxon>Pseudomonadati</taxon>
        <taxon>Thermodesulfobacteriota</taxon>
        <taxon>Syntrophia</taxon>
        <taxon>Syntrophales</taxon>
        <taxon>Syntrophaceae</taxon>
        <taxon>Syntrophus</taxon>
    </lineage>
</organism>
<dbReference type="KEGG" id="sat:SYN_01682"/>
<dbReference type="Gene3D" id="6.10.30.10">
    <property type="match status" value="1"/>
</dbReference>
<keyword evidence="4" id="KW-1185">Reference proteome</keyword>
<dbReference type="EMBL" id="CP000252">
    <property type="protein sequence ID" value="ABC78880.1"/>
    <property type="molecule type" value="Genomic_DNA"/>
</dbReference>
<dbReference type="eggNOG" id="COG1545">
    <property type="taxonomic scope" value="Bacteria"/>
</dbReference>
<dbReference type="OrthoDB" id="5514845at2"/>
<dbReference type="InterPro" id="IPR052513">
    <property type="entry name" value="Thioester_dehydratase-like"/>
</dbReference>
<feature type="domain" description="ChsH2 rubredoxin-like zinc ribbon" evidence="2">
    <location>
        <begin position="31"/>
        <end position="64"/>
    </location>
</feature>
<sequence>MAKTEKDVRFSKFGTVSFTGVTQVNDFIDYLEQGKLMGTKCKDCGLKFFPPRAHCFKSLSGNMEWFEVTGKGKLVSFSTLRYGPTGFTEELPYTIALVDYGDYKVFGRIDPAVAEPDSNLKVGMEMVAKTAKTANGQLTYVFNPA</sequence>
<dbReference type="PANTHER" id="PTHR34075:SF5">
    <property type="entry name" value="BLR3430 PROTEIN"/>
    <property type="match status" value="1"/>
</dbReference>
<accession>Q2LXR8</accession>
<dbReference type="RefSeq" id="WP_011418896.1">
    <property type="nucleotide sequence ID" value="NC_007759.1"/>
</dbReference>